<accession>A9U533</accession>
<dbReference type="AlphaFoldDB" id="A9U533"/>
<sequence>MVEAGSAFPQMESDEATISSGKPLPKLNAARPRARRRCMQQPPTESKTICRLHHILHSPRPVLVSRHASISLSNVEAFASVAKLLLPLSRVAAACGSSMLAFSLNVRLELWVLLLPGFRFERWVQRWWKCGLVGGEIAEGLHFTFGLMKGQLHVCATTEMCRVCLGLRTPRMELWRLDAQSREETAIAR</sequence>
<gene>
    <name evidence="2" type="ORF">PHYPADRAFT_173713</name>
</gene>
<feature type="region of interest" description="Disordered" evidence="1">
    <location>
        <begin position="1"/>
        <end position="40"/>
    </location>
</feature>
<name>A9U533_PHYPA</name>
<reference evidence="2" key="1">
    <citation type="journal article" date="2008" name="Science">
        <title>The Physcomitrella genome reveals evolutionary insights into the conquest of land by plants.</title>
        <authorList>
            <person name="Rensing S."/>
            <person name="Lang D."/>
            <person name="Zimmer A."/>
            <person name="Terry A."/>
            <person name="Salamov A."/>
            <person name="Shapiro H."/>
            <person name="Nishiyama T."/>
            <person name="Perroud P.-F."/>
            <person name="Lindquist E."/>
            <person name="Kamisugi Y."/>
            <person name="Tanahashi T."/>
            <person name="Sakakibara K."/>
            <person name="Fujita T."/>
            <person name="Oishi K."/>
            <person name="Shin-I T."/>
            <person name="Kuroki Y."/>
            <person name="Toyoda A."/>
            <person name="Suzuki Y."/>
            <person name="Hashimoto A."/>
            <person name="Yamaguchi K."/>
            <person name="Sugano A."/>
            <person name="Kohara Y."/>
            <person name="Fujiyama A."/>
            <person name="Anterola A."/>
            <person name="Aoki S."/>
            <person name="Ashton N."/>
            <person name="Barbazuk W.B."/>
            <person name="Barker E."/>
            <person name="Bennetzen J."/>
            <person name="Bezanilla M."/>
            <person name="Blankenship R."/>
            <person name="Cho S.H."/>
            <person name="Dutcher S."/>
            <person name="Estelle M."/>
            <person name="Fawcett J.A."/>
            <person name="Gundlach H."/>
            <person name="Hanada K."/>
            <person name="Heyl A."/>
            <person name="Hicks K.A."/>
            <person name="Hugh J."/>
            <person name="Lohr M."/>
            <person name="Mayer K."/>
            <person name="Melkozernov A."/>
            <person name="Murata T."/>
            <person name="Nelson D."/>
            <person name="Pils B."/>
            <person name="Prigge M."/>
            <person name="Reiss B."/>
            <person name="Renner T."/>
            <person name="Rombauts S."/>
            <person name="Rushton P."/>
            <person name="Sanderfoot A."/>
            <person name="Schween G."/>
            <person name="Shiu S.-H."/>
            <person name="Stueber K."/>
            <person name="Theodoulou F.L."/>
            <person name="Tu H."/>
            <person name="Van de Peer Y."/>
            <person name="Verrier P.J."/>
            <person name="Waters E."/>
            <person name="Wood A."/>
            <person name="Yang L."/>
            <person name="Cove D."/>
            <person name="Cuming A."/>
            <person name="Hasebe M."/>
            <person name="Lucas S."/>
            <person name="Mishler D.B."/>
            <person name="Reski R."/>
            <person name="Grigoriev I."/>
            <person name="Quatrano R.S."/>
            <person name="Boore J.L."/>
        </authorList>
    </citation>
    <scope>NUCLEOTIDE SEQUENCE [LARGE SCALE GENOMIC DNA]</scope>
</reference>
<proteinExistence type="predicted"/>
<dbReference type="EMBL" id="DS545429">
    <property type="protein sequence ID" value="EDQ49224.1"/>
    <property type="molecule type" value="Genomic_DNA"/>
</dbReference>
<evidence type="ECO:0000313" key="2">
    <source>
        <dbReference type="EMBL" id="EDQ49224.1"/>
    </source>
</evidence>
<evidence type="ECO:0000256" key="1">
    <source>
        <dbReference type="SAM" id="MobiDB-lite"/>
    </source>
</evidence>
<organism>
    <name type="scientific">Physcomitrium patens</name>
    <name type="common">Spreading-leaved earth moss</name>
    <name type="synonym">Physcomitrella patens</name>
    <dbReference type="NCBI Taxonomy" id="3218"/>
    <lineage>
        <taxon>Eukaryota</taxon>
        <taxon>Viridiplantae</taxon>
        <taxon>Streptophyta</taxon>
        <taxon>Embryophyta</taxon>
        <taxon>Bryophyta</taxon>
        <taxon>Bryophytina</taxon>
        <taxon>Bryopsida</taxon>
        <taxon>Funariidae</taxon>
        <taxon>Funariales</taxon>
        <taxon>Funariaceae</taxon>
        <taxon>Physcomitrium</taxon>
    </lineage>
</organism>
<protein>
    <submittedName>
        <fullName evidence="2">Predicted protein</fullName>
    </submittedName>
</protein>